<comment type="caution">
    <text evidence="1">The sequence shown here is derived from an EMBL/GenBank/DDBJ whole genome shotgun (WGS) entry which is preliminary data.</text>
</comment>
<evidence type="ECO:0000313" key="1">
    <source>
        <dbReference type="EMBL" id="MEP1061027.1"/>
    </source>
</evidence>
<keyword evidence="2" id="KW-1185">Reference proteome</keyword>
<sequence>MLIRSGRLPWLVTLLVGLSALPVVVTASPSLAETAAVLRVSSQTAEGTTQTGMQRLVLGTQGLNLSFLRLNESVQKVWLDNPSRVVIDFDGCLSGGGLGGGDNSRIASCSGASIMRLRQLPQAIDFPKGIFADSNSTQLTVITTASGTRKVYLFQLVLAGGTPPYGMVEIVPSPLPAPAQLVSISQEYQQKVLSQLSQGLAIAETRNQIDKTSLAYQQLTATIALMQSGKPFAEAMQQTGVPSALVNRLRGYGNAP</sequence>
<dbReference type="EMBL" id="JAMPLM010000025">
    <property type="protein sequence ID" value="MEP1061027.1"/>
    <property type="molecule type" value="Genomic_DNA"/>
</dbReference>
<organism evidence="1 2">
    <name type="scientific">Stenomitos frigidus AS-A4</name>
    <dbReference type="NCBI Taxonomy" id="2933935"/>
    <lineage>
        <taxon>Bacteria</taxon>
        <taxon>Bacillati</taxon>
        <taxon>Cyanobacteriota</taxon>
        <taxon>Cyanophyceae</taxon>
        <taxon>Leptolyngbyales</taxon>
        <taxon>Leptolyngbyaceae</taxon>
        <taxon>Stenomitos</taxon>
    </lineage>
</organism>
<name>A0ABV0KP55_9CYAN</name>
<reference evidence="1 2" key="1">
    <citation type="submission" date="2022-04" db="EMBL/GenBank/DDBJ databases">
        <title>Positive selection, recombination, and allopatry shape intraspecific diversity of widespread and dominant cyanobacteria.</title>
        <authorList>
            <person name="Wei J."/>
            <person name="Shu W."/>
            <person name="Hu C."/>
        </authorList>
    </citation>
    <scope>NUCLEOTIDE SEQUENCE [LARGE SCALE GENOMIC DNA]</scope>
    <source>
        <strain evidence="1 2">AS-A4</strain>
    </source>
</reference>
<protein>
    <submittedName>
        <fullName evidence="1">Uncharacterized protein</fullName>
    </submittedName>
</protein>
<dbReference type="Proteomes" id="UP001476950">
    <property type="component" value="Unassembled WGS sequence"/>
</dbReference>
<proteinExistence type="predicted"/>
<evidence type="ECO:0000313" key="2">
    <source>
        <dbReference type="Proteomes" id="UP001476950"/>
    </source>
</evidence>
<gene>
    <name evidence="1" type="ORF">NDI38_21585</name>
</gene>
<dbReference type="RefSeq" id="WP_190447130.1">
    <property type="nucleotide sequence ID" value="NZ_JAMPLM010000025.1"/>
</dbReference>
<accession>A0ABV0KP55</accession>